<evidence type="ECO:0000313" key="1">
    <source>
        <dbReference type="EMBL" id="JAE31402.1"/>
    </source>
</evidence>
<dbReference type="EMBL" id="GBRH01166494">
    <property type="protein sequence ID" value="JAE31402.1"/>
    <property type="molecule type" value="Transcribed_RNA"/>
</dbReference>
<protein>
    <submittedName>
        <fullName evidence="1">Uncharacterized protein</fullName>
    </submittedName>
</protein>
<proteinExistence type="predicted"/>
<organism evidence="1">
    <name type="scientific">Arundo donax</name>
    <name type="common">Giant reed</name>
    <name type="synonym">Donax arundinaceus</name>
    <dbReference type="NCBI Taxonomy" id="35708"/>
    <lineage>
        <taxon>Eukaryota</taxon>
        <taxon>Viridiplantae</taxon>
        <taxon>Streptophyta</taxon>
        <taxon>Embryophyta</taxon>
        <taxon>Tracheophyta</taxon>
        <taxon>Spermatophyta</taxon>
        <taxon>Magnoliopsida</taxon>
        <taxon>Liliopsida</taxon>
        <taxon>Poales</taxon>
        <taxon>Poaceae</taxon>
        <taxon>PACMAD clade</taxon>
        <taxon>Arundinoideae</taxon>
        <taxon>Arundineae</taxon>
        <taxon>Arundo</taxon>
    </lineage>
</organism>
<accession>A0A0A9H3R3</accession>
<reference evidence="1" key="1">
    <citation type="submission" date="2014-09" db="EMBL/GenBank/DDBJ databases">
        <authorList>
            <person name="Magalhaes I.L.F."/>
            <person name="Oliveira U."/>
            <person name="Santos F.R."/>
            <person name="Vidigal T.H.D.A."/>
            <person name="Brescovit A.D."/>
            <person name="Santos A.J."/>
        </authorList>
    </citation>
    <scope>NUCLEOTIDE SEQUENCE</scope>
    <source>
        <tissue evidence="1">Shoot tissue taken approximately 20 cm above the soil surface</tissue>
    </source>
</reference>
<name>A0A0A9H3R3_ARUDO</name>
<sequence>MTKCPEVSLFKGYISGILKGRCNLRHNTQVKEPNHVTISVRLK</sequence>
<reference evidence="1" key="2">
    <citation type="journal article" date="2015" name="Data Brief">
        <title>Shoot transcriptome of the giant reed, Arundo donax.</title>
        <authorList>
            <person name="Barrero R.A."/>
            <person name="Guerrero F.D."/>
            <person name="Moolhuijzen P."/>
            <person name="Goolsby J.A."/>
            <person name="Tidwell J."/>
            <person name="Bellgard S.E."/>
            <person name="Bellgard M.I."/>
        </authorList>
    </citation>
    <scope>NUCLEOTIDE SEQUENCE</scope>
    <source>
        <tissue evidence="1">Shoot tissue taken approximately 20 cm above the soil surface</tissue>
    </source>
</reference>
<dbReference type="AlphaFoldDB" id="A0A0A9H3R3"/>